<feature type="region of interest" description="Disordered" evidence="1">
    <location>
        <begin position="123"/>
        <end position="143"/>
    </location>
</feature>
<evidence type="ECO:0000313" key="3">
    <source>
        <dbReference type="Proteomes" id="UP001295684"/>
    </source>
</evidence>
<dbReference type="EMBL" id="CAMPGE010003419">
    <property type="protein sequence ID" value="CAI2362254.1"/>
    <property type="molecule type" value="Genomic_DNA"/>
</dbReference>
<evidence type="ECO:0000313" key="2">
    <source>
        <dbReference type="EMBL" id="CAI2362254.1"/>
    </source>
</evidence>
<evidence type="ECO:0000256" key="1">
    <source>
        <dbReference type="SAM" id="MobiDB-lite"/>
    </source>
</evidence>
<sequence>MKINHFCMNQDSPKFVQCSRDSLLGMCCCSPGIYYSSLAKGKPKDFNMDLLVEQLQATFCFCFVDQIVEPRPKKPSQESKSKVKDSQESYHPVDKQLEEIKAEAIFEPEPTRLVGAKVFDGSEQMSNDSQSEPDSIHGGPNSDYQTRKDVVYKATFRRMRKYFIRDFEITTRHNFQQRDYLTCLREYCTLKFSQCDIARTLVVFDCIVDSKNKLRAFPGEDRQLKATIGKLLYCYSGKLFKRMKAQPEFLEILLYFLNIQGVSNLIFSESEASFQQKVQTQLQNLRISVSWMKDFDSDSESE</sequence>
<dbReference type="AlphaFoldDB" id="A0AAD1UB68"/>
<feature type="region of interest" description="Disordered" evidence="1">
    <location>
        <begin position="72"/>
        <end position="91"/>
    </location>
</feature>
<gene>
    <name evidence="2" type="ORF">ECRASSUSDP1_LOCUS3576</name>
</gene>
<proteinExistence type="predicted"/>
<name>A0AAD1UB68_EUPCR</name>
<keyword evidence="3" id="KW-1185">Reference proteome</keyword>
<feature type="compositionally biased region" description="Polar residues" evidence="1">
    <location>
        <begin position="123"/>
        <end position="133"/>
    </location>
</feature>
<accession>A0AAD1UB68</accession>
<protein>
    <submittedName>
        <fullName evidence="2">Uncharacterized protein</fullName>
    </submittedName>
</protein>
<reference evidence="2" key="1">
    <citation type="submission" date="2023-07" db="EMBL/GenBank/DDBJ databases">
        <authorList>
            <consortium name="AG Swart"/>
            <person name="Singh M."/>
            <person name="Singh A."/>
            <person name="Seah K."/>
            <person name="Emmerich C."/>
        </authorList>
    </citation>
    <scope>NUCLEOTIDE SEQUENCE</scope>
    <source>
        <strain evidence="2">DP1</strain>
    </source>
</reference>
<organism evidence="2 3">
    <name type="scientific">Euplotes crassus</name>
    <dbReference type="NCBI Taxonomy" id="5936"/>
    <lineage>
        <taxon>Eukaryota</taxon>
        <taxon>Sar</taxon>
        <taxon>Alveolata</taxon>
        <taxon>Ciliophora</taxon>
        <taxon>Intramacronucleata</taxon>
        <taxon>Spirotrichea</taxon>
        <taxon>Hypotrichia</taxon>
        <taxon>Euplotida</taxon>
        <taxon>Euplotidae</taxon>
        <taxon>Moneuplotes</taxon>
    </lineage>
</organism>
<comment type="caution">
    <text evidence="2">The sequence shown here is derived from an EMBL/GenBank/DDBJ whole genome shotgun (WGS) entry which is preliminary data.</text>
</comment>
<dbReference type="Proteomes" id="UP001295684">
    <property type="component" value="Unassembled WGS sequence"/>
</dbReference>